<reference evidence="3 4" key="1">
    <citation type="submission" date="2024-02" db="EMBL/GenBank/DDBJ databases">
        <authorList>
            <person name="Vignale AGUSTIN F."/>
            <person name="Sosa J E."/>
            <person name="Modenutti C."/>
        </authorList>
    </citation>
    <scope>NUCLEOTIDE SEQUENCE [LARGE SCALE GENOMIC DNA]</scope>
</reference>
<dbReference type="EMBL" id="CAUOFW020009025">
    <property type="protein sequence ID" value="CAK9184576.1"/>
    <property type="molecule type" value="Genomic_DNA"/>
</dbReference>
<dbReference type="InterPro" id="IPR028457">
    <property type="entry name" value="ABI"/>
</dbReference>
<gene>
    <name evidence="3" type="ORF">ILEXP_LOCUS54912</name>
</gene>
<proteinExistence type="inferred from homology"/>
<evidence type="ECO:0000313" key="4">
    <source>
        <dbReference type="Proteomes" id="UP001642360"/>
    </source>
</evidence>
<evidence type="ECO:0000313" key="3">
    <source>
        <dbReference type="EMBL" id="CAK9184576.1"/>
    </source>
</evidence>
<organism evidence="3 4">
    <name type="scientific">Ilex paraguariensis</name>
    <name type="common">yerba mate</name>
    <dbReference type="NCBI Taxonomy" id="185542"/>
    <lineage>
        <taxon>Eukaryota</taxon>
        <taxon>Viridiplantae</taxon>
        <taxon>Streptophyta</taxon>
        <taxon>Embryophyta</taxon>
        <taxon>Tracheophyta</taxon>
        <taxon>Spermatophyta</taxon>
        <taxon>Magnoliopsida</taxon>
        <taxon>eudicotyledons</taxon>
        <taxon>Gunneridae</taxon>
        <taxon>Pentapetalae</taxon>
        <taxon>asterids</taxon>
        <taxon>campanulids</taxon>
        <taxon>Aquifoliales</taxon>
        <taxon>Aquifoliaceae</taxon>
        <taxon>Ilex</taxon>
    </lineage>
</organism>
<dbReference type="Proteomes" id="UP001642360">
    <property type="component" value="Unassembled WGS sequence"/>
</dbReference>
<sequence>MQDSKSIVHEYPQAVSDSEKRFDNSLQELRDLRSQLYYAADYCEEAFLTSKKKRIVLENTKEYLCRAVVTVVDHLGCVSANLDYRLSESNQVSETELRIDCLKQVSTLY</sequence>
<dbReference type="PANTHER" id="PTHR10460">
    <property type="entry name" value="ABL INTERACTOR FAMILY MEMBER"/>
    <property type="match status" value="1"/>
</dbReference>
<comment type="similarity">
    <text evidence="1">Belongs to the ABI family.</text>
</comment>
<comment type="caution">
    <text evidence="3">The sequence shown here is derived from an EMBL/GenBank/DDBJ whole genome shotgun (WGS) entry which is preliminary data.</text>
</comment>
<dbReference type="AlphaFoldDB" id="A0ABC8UU25"/>
<name>A0ABC8UU25_9AQUA</name>
<protein>
    <submittedName>
        <fullName evidence="3">Uncharacterized protein</fullName>
    </submittedName>
</protein>
<dbReference type="PANTHER" id="PTHR10460:SF11">
    <property type="entry name" value="PROTEIN ABIL5-RELATED"/>
    <property type="match status" value="1"/>
</dbReference>
<evidence type="ECO:0000256" key="2">
    <source>
        <dbReference type="ARBA" id="ARBA00025223"/>
    </source>
</evidence>
<keyword evidence="4" id="KW-1185">Reference proteome</keyword>
<accession>A0ABC8UU25</accession>
<evidence type="ECO:0000256" key="1">
    <source>
        <dbReference type="ARBA" id="ARBA00010020"/>
    </source>
</evidence>
<comment type="function">
    <text evidence="2">Involved in regulation of actin and microtubule organization. Part of a WAVE complex that activates the Arp2/3 complex.</text>
</comment>
<dbReference type="Gene3D" id="6.10.140.1620">
    <property type="match status" value="1"/>
</dbReference>